<dbReference type="AlphaFoldDB" id="D7DY24"/>
<keyword evidence="1" id="KW-0472">Membrane</keyword>
<reference evidence="2 3" key="1">
    <citation type="journal article" date="2010" name="PLoS ONE">
        <title>Genome erosion in a nitrogen-fixing vertically transmitted endosymbiotic multicellular cyanobacterium.</title>
        <authorList>
            <person name="Ran L."/>
            <person name="Larsson J."/>
            <person name="Vigil-Stenman T."/>
            <person name="Nylander J.A."/>
            <person name="Ininbergs K."/>
            <person name="Zheng W.W."/>
            <person name="Lapidus A."/>
            <person name="Lowry S."/>
            <person name="Haselkorn R."/>
            <person name="Bergman B."/>
        </authorList>
    </citation>
    <scope>NUCLEOTIDE SEQUENCE [LARGE SCALE GENOMIC DNA]</scope>
    <source>
        <strain evidence="2 3">0708</strain>
    </source>
</reference>
<dbReference type="STRING" id="551115.Aazo_2423"/>
<feature type="transmembrane region" description="Helical" evidence="1">
    <location>
        <begin position="169"/>
        <end position="190"/>
    </location>
</feature>
<gene>
    <name evidence="2" type="ordered locus">Aazo_2423</name>
</gene>
<dbReference type="eggNOG" id="ENOG5032S1W">
    <property type="taxonomic scope" value="Bacteria"/>
</dbReference>
<organism evidence="2 3">
    <name type="scientific">Nostoc azollae (strain 0708)</name>
    <name type="common">Anabaena azollae (strain 0708)</name>
    <dbReference type="NCBI Taxonomy" id="551115"/>
    <lineage>
        <taxon>Bacteria</taxon>
        <taxon>Bacillati</taxon>
        <taxon>Cyanobacteriota</taxon>
        <taxon>Cyanophyceae</taxon>
        <taxon>Nostocales</taxon>
        <taxon>Nostocaceae</taxon>
        <taxon>Trichormus</taxon>
    </lineage>
</organism>
<dbReference type="Proteomes" id="UP000001511">
    <property type="component" value="Chromosome"/>
</dbReference>
<evidence type="ECO:0000313" key="3">
    <source>
        <dbReference type="Proteomes" id="UP000001511"/>
    </source>
</evidence>
<keyword evidence="1" id="KW-1133">Transmembrane helix</keyword>
<keyword evidence="1" id="KW-0812">Transmembrane</keyword>
<name>D7DY24_NOSA0</name>
<sequence>MSVYLTVSTPSKLRVSTENMSKQLESLSDLTELLTEKEREEKLMQDVLLLLVDLIYREETTVKLIINCLYDAGSRNLINQKFRFGTLNTTLKLISKMSKPAFGMIGWYWFKNNCPKLIAHWLKSKIEFTRLENSQVEILVENQDANLNSLSLVQYQIYEIKQLRSQVKLLTGILVGVVTLLSGSFLWAGFLLERSNLQVVEELQTQVKSLEASFNKR</sequence>
<evidence type="ECO:0000256" key="1">
    <source>
        <dbReference type="SAM" id="Phobius"/>
    </source>
</evidence>
<dbReference type="EMBL" id="CP002059">
    <property type="protein sequence ID" value="ADI64352.1"/>
    <property type="molecule type" value="Genomic_DNA"/>
</dbReference>
<dbReference type="HOGENOM" id="CLU_097452_0_0_3"/>
<proteinExistence type="predicted"/>
<dbReference type="KEGG" id="naz:Aazo_2423"/>
<evidence type="ECO:0000313" key="2">
    <source>
        <dbReference type="EMBL" id="ADI64352.1"/>
    </source>
</evidence>
<keyword evidence="3" id="KW-1185">Reference proteome</keyword>
<accession>D7DY24</accession>
<dbReference type="RefSeq" id="WP_013191369.1">
    <property type="nucleotide sequence ID" value="NC_014248.1"/>
</dbReference>
<protein>
    <submittedName>
        <fullName evidence="2">Uncharacterized protein</fullName>
    </submittedName>
</protein>